<evidence type="ECO:0000313" key="3">
    <source>
        <dbReference type="EMBL" id="KLH97862.1"/>
    </source>
</evidence>
<evidence type="ECO:0000313" key="4">
    <source>
        <dbReference type="Proteomes" id="UP000035218"/>
    </source>
</evidence>
<dbReference type="Proteomes" id="UP000035218">
    <property type="component" value="Unassembled WGS sequence"/>
</dbReference>
<dbReference type="RefSeq" id="WP_047071741.1">
    <property type="nucleotide sequence ID" value="NZ_BJOL01000008.1"/>
</dbReference>
<reference evidence="3 4" key="1">
    <citation type="submission" date="2015-05" db="EMBL/GenBank/DDBJ databases">
        <title>Genome sequencing project for genomic taxonomy and phylogenomics of Bacillus-like bacteria.</title>
        <authorList>
            <person name="Liu B."/>
            <person name="Wang J."/>
            <person name="Zhu Y."/>
            <person name="Liu G."/>
            <person name="Chen Q."/>
            <person name="Chen Z."/>
            <person name="Lan J."/>
            <person name="Che J."/>
            <person name="Ge C."/>
            <person name="Shi H."/>
            <person name="Pan Z."/>
            <person name="Liu X."/>
        </authorList>
    </citation>
    <scope>NUCLEOTIDE SEQUENCE [LARGE SCALE GENOMIC DNA]</scope>
    <source>
        <strain evidence="3 4">DSM 9885</strain>
    </source>
</reference>
<evidence type="ECO:0000313" key="5">
    <source>
        <dbReference type="Proteomes" id="UP000319498"/>
    </source>
</evidence>
<dbReference type="GO" id="GO:0140359">
    <property type="term" value="F:ABC-type transporter activity"/>
    <property type="evidence" value="ECO:0007669"/>
    <property type="project" value="InterPro"/>
</dbReference>
<dbReference type="GeneID" id="87587059"/>
<feature type="transmembrane region" description="Helical" evidence="1">
    <location>
        <begin position="156"/>
        <end position="177"/>
    </location>
</feature>
<feature type="transmembrane region" description="Helical" evidence="1">
    <location>
        <begin position="113"/>
        <end position="136"/>
    </location>
</feature>
<keyword evidence="1" id="KW-1133">Transmembrane helix</keyword>
<reference evidence="2 5" key="2">
    <citation type="submission" date="2019-06" db="EMBL/GenBank/DDBJ databases">
        <title>Whole genome shotgun sequence of Brevibacillus formosus NBRC 15716.</title>
        <authorList>
            <person name="Hosoyama A."/>
            <person name="Uohara A."/>
            <person name="Ohji S."/>
            <person name="Ichikawa N."/>
        </authorList>
    </citation>
    <scope>NUCLEOTIDE SEQUENCE [LARGE SCALE GENOMIC DNA]</scope>
    <source>
        <strain evidence="2 5">NBRC 15716</strain>
    </source>
</reference>
<comment type="caution">
    <text evidence="3">The sequence shown here is derived from an EMBL/GenBank/DDBJ whole genome shotgun (WGS) entry which is preliminary data.</text>
</comment>
<feature type="transmembrane region" description="Helical" evidence="1">
    <location>
        <begin position="265"/>
        <end position="284"/>
    </location>
</feature>
<protein>
    <submittedName>
        <fullName evidence="2">ABC transporter permease</fullName>
    </submittedName>
</protein>
<organism evidence="3 4">
    <name type="scientific">Brevibacillus formosus</name>
    <dbReference type="NCBI Taxonomy" id="54913"/>
    <lineage>
        <taxon>Bacteria</taxon>
        <taxon>Bacillati</taxon>
        <taxon>Bacillota</taxon>
        <taxon>Bacilli</taxon>
        <taxon>Bacillales</taxon>
        <taxon>Paenibacillaceae</taxon>
        <taxon>Brevibacillus</taxon>
    </lineage>
</organism>
<dbReference type="AlphaFoldDB" id="A0A837KLE5"/>
<feature type="transmembrane region" description="Helical" evidence="1">
    <location>
        <begin position="20"/>
        <end position="40"/>
    </location>
</feature>
<dbReference type="OrthoDB" id="5146022at2"/>
<evidence type="ECO:0000256" key="1">
    <source>
        <dbReference type="SAM" id="Phobius"/>
    </source>
</evidence>
<evidence type="ECO:0000313" key="2">
    <source>
        <dbReference type="EMBL" id="GED57438.1"/>
    </source>
</evidence>
<dbReference type="Pfam" id="PF12679">
    <property type="entry name" value="ABC2_membrane_2"/>
    <property type="match status" value="1"/>
</dbReference>
<proteinExistence type="predicted"/>
<feature type="transmembrane region" description="Helical" evidence="1">
    <location>
        <begin position="71"/>
        <end position="92"/>
    </location>
</feature>
<dbReference type="Proteomes" id="UP000319498">
    <property type="component" value="Unassembled WGS sequence"/>
</dbReference>
<dbReference type="GO" id="GO:0005886">
    <property type="term" value="C:plasma membrane"/>
    <property type="evidence" value="ECO:0007669"/>
    <property type="project" value="UniProtKB-SubCell"/>
</dbReference>
<dbReference type="EMBL" id="BJOL01000008">
    <property type="protein sequence ID" value="GED57438.1"/>
    <property type="molecule type" value="Genomic_DNA"/>
</dbReference>
<dbReference type="EMBL" id="LDCN01000005">
    <property type="protein sequence ID" value="KLH97862.1"/>
    <property type="molecule type" value="Genomic_DNA"/>
</dbReference>
<gene>
    <name evidence="3" type="ORF">AA984_18535</name>
    <name evidence="2" type="ORF">BFO01nite_15700</name>
</gene>
<keyword evidence="1" id="KW-0812">Transmembrane</keyword>
<accession>A0A837KLE5</accession>
<keyword evidence="5" id="KW-1185">Reference proteome</keyword>
<sequence>MWPIIKITYREMISKRIFTITLIMSLAFLLLFGLATGYAIKEMKESSFGNAGPDALLQKNFFSTQLLGMGLYFGSVITALLAILSSVGSIASEIESHQIDTWLARALPRYKYVLGKFFGLASMLGLYGLLMFFGLLAINQWVGGGALAVQVGGDQILKAAAFFVGMPIILVCVAMLLSSMTTTVTGGIILIILYGISFIGGFIEQLGVAFSNSSLTNIGIISSLVFPTDSLFRQMTISLFDTADDPLSFASQGIFGTTSPPSTTMLIYSILYGLVALGLSIRVFQKRDV</sequence>
<feature type="transmembrane region" description="Helical" evidence="1">
    <location>
        <begin position="184"/>
        <end position="203"/>
    </location>
</feature>
<name>A0A837KLE5_9BACL</name>
<keyword evidence="1" id="KW-0472">Membrane</keyword>